<keyword evidence="2" id="KW-1185">Reference proteome</keyword>
<reference evidence="1" key="1">
    <citation type="submission" date="2008-03" db="EMBL/GenBank/DDBJ databases">
        <title>Complete sequence of Thermoproteus neutrophilus V24Sta.</title>
        <authorList>
            <consortium name="US DOE Joint Genome Institute"/>
            <person name="Copeland A."/>
            <person name="Lucas S."/>
            <person name="Lapidus A."/>
            <person name="Glavina del Rio T."/>
            <person name="Dalin E."/>
            <person name="Tice H."/>
            <person name="Bruce D."/>
            <person name="Goodwin L."/>
            <person name="Pitluck S."/>
            <person name="Sims D."/>
            <person name="Brettin T."/>
            <person name="Detter J.C."/>
            <person name="Han C."/>
            <person name="Kuske C.R."/>
            <person name="Schmutz J."/>
            <person name="Larimer F."/>
            <person name="Land M."/>
            <person name="Hauser L."/>
            <person name="Kyrpides N."/>
            <person name="Mikhailova N."/>
            <person name="Biddle J.F."/>
            <person name="Zhang Z."/>
            <person name="Fitz-Gibbon S.T."/>
            <person name="Lowe T.M."/>
            <person name="Saltikov C."/>
            <person name="House C.H."/>
            <person name="Richardson P."/>
        </authorList>
    </citation>
    <scope>NUCLEOTIDE SEQUENCE [LARGE SCALE GENOMIC DNA]</scope>
    <source>
        <strain evidence="1">V24Sta</strain>
    </source>
</reference>
<evidence type="ECO:0000313" key="2">
    <source>
        <dbReference type="Proteomes" id="UP000001694"/>
    </source>
</evidence>
<dbReference type="AlphaFoldDB" id="B1Y9S0"/>
<dbReference type="KEGG" id="tne:Tneu_1546"/>
<dbReference type="Proteomes" id="UP000001694">
    <property type="component" value="Chromosome"/>
</dbReference>
<dbReference type="eggNOG" id="arCOG05682">
    <property type="taxonomic scope" value="Archaea"/>
</dbReference>
<accession>B1Y9S0</accession>
<dbReference type="HOGENOM" id="CLU_2257468_0_0_2"/>
<name>B1Y9S0_PYRNV</name>
<organism evidence="1 2">
    <name type="scientific">Pyrobaculum neutrophilum (strain DSM 2338 / JCM 9278 / NBRC 100436 / V24Sta)</name>
    <name type="common">Thermoproteus neutrophilus</name>
    <dbReference type="NCBI Taxonomy" id="444157"/>
    <lineage>
        <taxon>Archaea</taxon>
        <taxon>Thermoproteota</taxon>
        <taxon>Thermoprotei</taxon>
        <taxon>Thermoproteales</taxon>
        <taxon>Thermoproteaceae</taxon>
        <taxon>Pyrobaculum</taxon>
    </lineage>
</organism>
<sequence length="85" mass="9407">MGIPVVLGPALLAKALGCPTRCECDVVIHRDDLERVGSRDCVWTIEDPSFIHRHIWVGGYPHISLEDMAKIKGPSDVVECLLSRL</sequence>
<evidence type="ECO:0000313" key="1">
    <source>
        <dbReference type="EMBL" id="ACB40470.1"/>
    </source>
</evidence>
<proteinExistence type="predicted"/>
<dbReference type="EMBL" id="CP001014">
    <property type="protein sequence ID" value="ACB40470.1"/>
    <property type="molecule type" value="Genomic_DNA"/>
</dbReference>
<gene>
    <name evidence="1" type="ordered locus">Tneu_1546</name>
</gene>
<protein>
    <submittedName>
        <fullName evidence="1">Uncharacterized protein</fullName>
    </submittedName>
</protein>